<reference evidence="2 3" key="1">
    <citation type="submission" date="2019-05" db="EMBL/GenBank/DDBJ databases">
        <title>Another draft genome of Portunus trituberculatus and its Hox gene families provides insights of decapod evolution.</title>
        <authorList>
            <person name="Jeong J.-H."/>
            <person name="Song I."/>
            <person name="Kim S."/>
            <person name="Choi T."/>
            <person name="Kim D."/>
            <person name="Ryu S."/>
            <person name="Kim W."/>
        </authorList>
    </citation>
    <scope>NUCLEOTIDE SEQUENCE [LARGE SCALE GENOMIC DNA]</scope>
    <source>
        <tissue evidence="2">Muscle</tissue>
    </source>
</reference>
<keyword evidence="3" id="KW-1185">Reference proteome</keyword>
<proteinExistence type="predicted"/>
<sequence length="59" mass="6699">MREKRRHVTTYPSHPTRTSHWTLECRHRGAGKLKVGRTRGGTLRSVQAGEDAKGEEEKA</sequence>
<dbReference type="Proteomes" id="UP000324222">
    <property type="component" value="Unassembled WGS sequence"/>
</dbReference>
<dbReference type="EMBL" id="VSRR010000184">
    <property type="protein sequence ID" value="MPC11845.1"/>
    <property type="molecule type" value="Genomic_DNA"/>
</dbReference>
<evidence type="ECO:0000256" key="1">
    <source>
        <dbReference type="SAM" id="MobiDB-lite"/>
    </source>
</evidence>
<gene>
    <name evidence="2" type="ORF">E2C01_004520</name>
</gene>
<dbReference type="AlphaFoldDB" id="A0A5B7CRK8"/>
<accession>A0A5B7CRK8</accession>
<organism evidence="2 3">
    <name type="scientific">Portunus trituberculatus</name>
    <name type="common">Swimming crab</name>
    <name type="synonym">Neptunus trituberculatus</name>
    <dbReference type="NCBI Taxonomy" id="210409"/>
    <lineage>
        <taxon>Eukaryota</taxon>
        <taxon>Metazoa</taxon>
        <taxon>Ecdysozoa</taxon>
        <taxon>Arthropoda</taxon>
        <taxon>Crustacea</taxon>
        <taxon>Multicrustacea</taxon>
        <taxon>Malacostraca</taxon>
        <taxon>Eumalacostraca</taxon>
        <taxon>Eucarida</taxon>
        <taxon>Decapoda</taxon>
        <taxon>Pleocyemata</taxon>
        <taxon>Brachyura</taxon>
        <taxon>Eubrachyura</taxon>
        <taxon>Portunoidea</taxon>
        <taxon>Portunidae</taxon>
        <taxon>Portuninae</taxon>
        <taxon>Portunus</taxon>
    </lineage>
</organism>
<protein>
    <submittedName>
        <fullName evidence="2">Uncharacterized protein</fullName>
    </submittedName>
</protein>
<comment type="caution">
    <text evidence="2">The sequence shown here is derived from an EMBL/GenBank/DDBJ whole genome shotgun (WGS) entry which is preliminary data.</text>
</comment>
<evidence type="ECO:0000313" key="3">
    <source>
        <dbReference type="Proteomes" id="UP000324222"/>
    </source>
</evidence>
<feature type="compositionally biased region" description="Basic and acidic residues" evidence="1">
    <location>
        <begin position="50"/>
        <end position="59"/>
    </location>
</feature>
<feature type="region of interest" description="Disordered" evidence="1">
    <location>
        <begin position="38"/>
        <end position="59"/>
    </location>
</feature>
<name>A0A5B7CRK8_PORTR</name>
<evidence type="ECO:0000313" key="2">
    <source>
        <dbReference type="EMBL" id="MPC11845.1"/>
    </source>
</evidence>